<evidence type="ECO:0000313" key="1">
    <source>
        <dbReference type="EMBL" id="GFO29775.1"/>
    </source>
</evidence>
<keyword evidence="2" id="KW-1185">Reference proteome</keyword>
<organism evidence="1 2">
    <name type="scientific">Plakobranchus ocellatus</name>
    <dbReference type="NCBI Taxonomy" id="259542"/>
    <lineage>
        <taxon>Eukaryota</taxon>
        <taxon>Metazoa</taxon>
        <taxon>Spiralia</taxon>
        <taxon>Lophotrochozoa</taxon>
        <taxon>Mollusca</taxon>
        <taxon>Gastropoda</taxon>
        <taxon>Heterobranchia</taxon>
        <taxon>Euthyneura</taxon>
        <taxon>Panpulmonata</taxon>
        <taxon>Sacoglossa</taxon>
        <taxon>Placobranchoidea</taxon>
        <taxon>Plakobranchidae</taxon>
        <taxon>Plakobranchus</taxon>
    </lineage>
</organism>
<dbReference type="Proteomes" id="UP000735302">
    <property type="component" value="Unassembled WGS sequence"/>
</dbReference>
<evidence type="ECO:0000313" key="2">
    <source>
        <dbReference type="Proteomes" id="UP000735302"/>
    </source>
</evidence>
<proteinExistence type="predicted"/>
<dbReference type="AlphaFoldDB" id="A0AAV4CEA3"/>
<gene>
    <name evidence="1" type="ORF">PoB_005628000</name>
</gene>
<accession>A0AAV4CEA3</accession>
<name>A0AAV4CEA3_9GAST</name>
<comment type="caution">
    <text evidence="1">The sequence shown here is derived from an EMBL/GenBank/DDBJ whole genome shotgun (WGS) entry which is preliminary data.</text>
</comment>
<dbReference type="EMBL" id="BLXT01006199">
    <property type="protein sequence ID" value="GFO29775.1"/>
    <property type="molecule type" value="Genomic_DNA"/>
</dbReference>
<reference evidence="1 2" key="1">
    <citation type="journal article" date="2021" name="Elife">
        <title>Chloroplast acquisition without the gene transfer in kleptoplastic sea slugs, Plakobranchus ocellatus.</title>
        <authorList>
            <person name="Maeda T."/>
            <person name="Takahashi S."/>
            <person name="Yoshida T."/>
            <person name="Shimamura S."/>
            <person name="Takaki Y."/>
            <person name="Nagai Y."/>
            <person name="Toyoda A."/>
            <person name="Suzuki Y."/>
            <person name="Arimoto A."/>
            <person name="Ishii H."/>
            <person name="Satoh N."/>
            <person name="Nishiyama T."/>
            <person name="Hasebe M."/>
            <person name="Maruyama T."/>
            <person name="Minagawa J."/>
            <person name="Obokata J."/>
            <person name="Shigenobu S."/>
        </authorList>
    </citation>
    <scope>NUCLEOTIDE SEQUENCE [LARGE SCALE GENOMIC DNA]</scope>
</reference>
<protein>
    <submittedName>
        <fullName evidence="1">Uncharacterized protein</fullName>
    </submittedName>
</protein>
<sequence>MTLTARSLEGSLSVGVFAMRPSRGDGSRPVCGPQRCQCVLWTTRVGRVECEVSLSSSASVAVLCCGRLVPLTSGLSPSVLSQA</sequence>